<proteinExistence type="predicted"/>
<dbReference type="EMBL" id="CP136897">
    <property type="protein sequence ID" value="WOL16713.1"/>
    <property type="molecule type" value="Genomic_DNA"/>
</dbReference>
<dbReference type="Proteomes" id="UP001327560">
    <property type="component" value="Chromosome 8"/>
</dbReference>
<keyword evidence="2" id="KW-1185">Reference proteome</keyword>
<dbReference type="SUPFAM" id="SSF47473">
    <property type="entry name" value="EF-hand"/>
    <property type="match status" value="1"/>
</dbReference>
<accession>A0AAQ3KX33</accession>
<sequence>MEEVEAAFQVFAAELQRVLPKLGFREAAVPDACQQMIAAYDENDDRRIDFDDQFVKFMESSLIC</sequence>
<dbReference type="Gene3D" id="1.10.238.10">
    <property type="entry name" value="EF-hand"/>
    <property type="match status" value="1"/>
</dbReference>
<reference evidence="1 2" key="1">
    <citation type="submission" date="2023-10" db="EMBL/GenBank/DDBJ databases">
        <title>Chromosome-scale genome assembly provides insights into flower coloration mechanisms of Canna indica.</title>
        <authorList>
            <person name="Li C."/>
        </authorList>
    </citation>
    <scope>NUCLEOTIDE SEQUENCE [LARGE SCALE GENOMIC DNA]</scope>
    <source>
        <tissue evidence="1">Flower</tissue>
    </source>
</reference>
<evidence type="ECO:0000313" key="1">
    <source>
        <dbReference type="EMBL" id="WOL16713.1"/>
    </source>
</evidence>
<evidence type="ECO:0000313" key="2">
    <source>
        <dbReference type="Proteomes" id="UP001327560"/>
    </source>
</evidence>
<evidence type="ECO:0008006" key="3">
    <source>
        <dbReference type="Google" id="ProtNLM"/>
    </source>
</evidence>
<name>A0AAQ3KX33_9LILI</name>
<gene>
    <name evidence="1" type="ORF">Cni_G25501</name>
</gene>
<dbReference type="InterPro" id="IPR011992">
    <property type="entry name" value="EF-hand-dom_pair"/>
</dbReference>
<dbReference type="AlphaFoldDB" id="A0AAQ3KX33"/>
<protein>
    <recommendedName>
        <fullName evidence="3">EF-hand domain-containing protein</fullName>
    </recommendedName>
</protein>
<organism evidence="1 2">
    <name type="scientific">Canna indica</name>
    <name type="common">Indian-shot</name>
    <dbReference type="NCBI Taxonomy" id="4628"/>
    <lineage>
        <taxon>Eukaryota</taxon>
        <taxon>Viridiplantae</taxon>
        <taxon>Streptophyta</taxon>
        <taxon>Embryophyta</taxon>
        <taxon>Tracheophyta</taxon>
        <taxon>Spermatophyta</taxon>
        <taxon>Magnoliopsida</taxon>
        <taxon>Liliopsida</taxon>
        <taxon>Zingiberales</taxon>
        <taxon>Cannaceae</taxon>
        <taxon>Canna</taxon>
    </lineage>
</organism>